<sequence length="51" mass="5382">MSNHQSLEITNPEGIYDPKPHSYSHVASVSANDLLVFVAGQGGSKIDGILS</sequence>
<evidence type="ECO:0000313" key="1">
    <source>
        <dbReference type="EMBL" id="MFC4198427.1"/>
    </source>
</evidence>
<keyword evidence="2" id="KW-1185">Reference proteome</keyword>
<dbReference type="RefSeq" id="WP_378962417.1">
    <property type="nucleotide sequence ID" value="NZ_JBHRXC010000016.1"/>
</dbReference>
<name>A0ABV8NS24_9SPHI</name>
<evidence type="ECO:0000313" key="2">
    <source>
        <dbReference type="Proteomes" id="UP001595792"/>
    </source>
</evidence>
<dbReference type="EMBL" id="JBHSBY010000138">
    <property type="protein sequence ID" value="MFC4198427.1"/>
    <property type="molecule type" value="Genomic_DNA"/>
</dbReference>
<dbReference type="Proteomes" id="UP001595792">
    <property type="component" value="Unassembled WGS sequence"/>
</dbReference>
<accession>A0ABV8NS24</accession>
<gene>
    <name evidence="1" type="ORF">ACFOUY_17105</name>
</gene>
<proteinExistence type="predicted"/>
<organism evidence="1 2">
    <name type="scientific">Pedobacter jamesrossensis</name>
    <dbReference type="NCBI Taxonomy" id="1908238"/>
    <lineage>
        <taxon>Bacteria</taxon>
        <taxon>Pseudomonadati</taxon>
        <taxon>Bacteroidota</taxon>
        <taxon>Sphingobacteriia</taxon>
        <taxon>Sphingobacteriales</taxon>
        <taxon>Sphingobacteriaceae</taxon>
        <taxon>Pedobacter</taxon>
    </lineage>
</organism>
<protein>
    <recommendedName>
        <fullName evidence="3">RidA family protein</fullName>
    </recommendedName>
</protein>
<comment type="caution">
    <text evidence="1">The sequence shown here is derived from an EMBL/GenBank/DDBJ whole genome shotgun (WGS) entry which is preliminary data.</text>
</comment>
<reference evidence="2" key="1">
    <citation type="journal article" date="2019" name="Int. J. Syst. Evol. Microbiol.">
        <title>The Global Catalogue of Microorganisms (GCM) 10K type strain sequencing project: providing services to taxonomists for standard genome sequencing and annotation.</title>
        <authorList>
            <consortium name="The Broad Institute Genomics Platform"/>
            <consortium name="The Broad Institute Genome Sequencing Center for Infectious Disease"/>
            <person name="Wu L."/>
            <person name="Ma J."/>
        </authorList>
    </citation>
    <scope>NUCLEOTIDE SEQUENCE [LARGE SCALE GENOMIC DNA]</scope>
    <source>
        <strain evidence="2">CCM 8689</strain>
    </source>
</reference>
<evidence type="ECO:0008006" key="3">
    <source>
        <dbReference type="Google" id="ProtNLM"/>
    </source>
</evidence>